<protein>
    <recommendedName>
        <fullName evidence="2">Histone deacetylase complex subunit SAP18</fullName>
    </recommendedName>
    <alternativeName>
        <fullName evidence="6">18 kDa Sin3-associated polypeptide</fullName>
    </alternativeName>
    <alternativeName>
        <fullName evidence="8">Sin3-associated polypeptide p18</fullName>
    </alternativeName>
</protein>
<evidence type="ECO:0000256" key="5">
    <source>
        <dbReference type="ARBA" id="ARBA00023163"/>
    </source>
</evidence>
<keyword evidence="3" id="KW-0678">Repressor</keyword>
<evidence type="ECO:0000256" key="1">
    <source>
        <dbReference type="ARBA" id="ARBA00009143"/>
    </source>
</evidence>
<dbReference type="GO" id="GO:0005634">
    <property type="term" value="C:nucleus"/>
    <property type="evidence" value="ECO:0007669"/>
    <property type="project" value="TreeGrafter"/>
</dbReference>
<evidence type="ECO:0000256" key="4">
    <source>
        <dbReference type="ARBA" id="ARBA00023015"/>
    </source>
</evidence>
<dbReference type="InterPro" id="IPR010516">
    <property type="entry name" value="SAP18"/>
</dbReference>
<dbReference type="InterPro" id="IPR042534">
    <property type="entry name" value="SAP18_sf"/>
</dbReference>
<dbReference type="AlphaFoldDB" id="A0A6F9DS77"/>
<evidence type="ECO:0000313" key="9">
    <source>
        <dbReference type="EMBL" id="CAB3265858.1"/>
    </source>
</evidence>
<evidence type="ECO:0000256" key="2">
    <source>
        <dbReference type="ARBA" id="ARBA00017426"/>
    </source>
</evidence>
<organism evidence="9">
    <name type="scientific">Phallusia mammillata</name>
    <dbReference type="NCBI Taxonomy" id="59560"/>
    <lineage>
        <taxon>Eukaryota</taxon>
        <taxon>Metazoa</taxon>
        <taxon>Chordata</taxon>
        <taxon>Tunicata</taxon>
        <taxon>Ascidiacea</taxon>
        <taxon>Phlebobranchia</taxon>
        <taxon>Ascidiidae</taxon>
        <taxon>Phallusia</taxon>
    </lineage>
</organism>
<accession>A0A6F9DS77</accession>
<dbReference type="Pfam" id="PF06487">
    <property type="entry name" value="SAP18"/>
    <property type="match status" value="1"/>
</dbReference>
<evidence type="ECO:0000256" key="7">
    <source>
        <dbReference type="ARBA" id="ARBA00063057"/>
    </source>
</evidence>
<dbReference type="PANTHER" id="PTHR13082:SF0">
    <property type="entry name" value="HISTONE DEACETYLASE COMPLEX SUBUNIT SAP18"/>
    <property type="match status" value="1"/>
</dbReference>
<dbReference type="PANTHER" id="PTHR13082">
    <property type="entry name" value="SAP18"/>
    <property type="match status" value="1"/>
</dbReference>
<reference evidence="9" key="1">
    <citation type="submission" date="2020-04" db="EMBL/GenBank/DDBJ databases">
        <authorList>
            <person name="Neveu A P."/>
        </authorList>
    </citation>
    <scope>NUCLEOTIDE SEQUENCE</scope>
    <source>
        <tissue evidence="9">Whole embryo</tissue>
    </source>
</reference>
<sequence length="160" mass="18340">MPQATTEERLRSVAQDAPVVPEKVPVLKPVDREKTCPLLLRVFVSDNGRHHRLEEFTRGSVPSNELQIYTWMDATLKELTSLVKEVRPDARRKGTTFKFATVFMDRSGRYRLKDVGQTMGGSKGPDDSVTLAQQKFQIGDFMDIAITLPREPQRRMQMQY</sequence>
<evidence type="ECO:0000256" key="8">
    <source>
        <dbReference type="ARBA" id="ARBA00081958"/>
    </source>
</evidence>
<comment type="subunit">
    <text evidence="7">Found in a mRNA splicing-dependent exon junction complex (EJC). Component of the heterotrimeric ASAP (apoptosis- and splicing-associated protein) and PSAP complexes consisting of RNPS1, SAP18 and either ACIN1 or PNN, respectively; the ASAP and PSAP complexes probably are formed mutually exclusive. For the ASAP complex, the association of SAP18 seems to require a preformed RNPS1:ACIN1 complex. Forms a complex with SIN3A and HDAC1. Interacts with SUFU.</text>
</comment>
<evidence type="ECO:0000256" key="3">
    <source>
        <dbReference type="ARBA" id="ARBA00022491"/>
    </source>
</evidence>
<name>A0A6F9DS77_9ASCI</name>
<keyword evidence="4" id="KW-0805">Transcription regulation</keyword>
<dbReference type="Gene3D" id="3.10.20.550">
    <property type="entry name" value="ASAP complex, SAP18 subunit"/>
    <property type="match status" value="1"/>
</dbReference>
<gene>
    <name evidence="9" type="primary">Sap18-002</name>
</gene>
<keyword evidence="5" id="KW-0804">Transcription</keyword>
<dbReference type="FunFam" id="3.10.20.550:FF:000001">
    <property type="entry name" value="Histone deacetylase complex subunit SAP18"/>
    <property type="match status" value="1"/>
</dbReference>
<dbReference type="EMBL" id="LR789996">
    <property type="protein sequence ID" value="CAB3265858.1"/>
    <property type="molecule type" value="mRNA"/>
</dbReference>
<dbReference type="GO" id="GO:0003714">
    <property type="term" value="F:transcription corepressor activity"/>
    <property type="evidence" value="ECO:0007669"/>
    <property type="project" value="TreeGrafter"/>
</dbReference>
<proteinExistence type="evidence at transcript level"/>
<evidence type="ECO:0000256" key="6">
    <source>
        <dbReference type="ARBA" id="ARBA00030511"/>
    </source>
</evidence>
<comment type="similarity">
    <text evidence="1">Belongs to the SAP18 family.</text>
</comment>